<dbReference type="Gene3D" id="1.10.10.1200">
    <property type="entry name" value="MAGE homology domain, winged helix WH1 motif"/>
    <property type="match status" value="1"/>
</dbReference>
<dbReference type="SMART" id="SM01373">
    <property type="entry name" value="MAGE"/>
    <property type="match status" value="1"/>
</dbReference>
<evidence type="ECO:0000313" key="4">
    <source>
        <dbReference type="Proteomes" id="UP000605846"/>
    </source>
</evidence>
<evidence type="ECO:0000259" key="2">
    <source>
        <dbReference type="PROSITE" id="PS50838"/>
    </source>
</evidence>
<dbReference type="PROSITE" id="PS50838">
    <property type="entry name" value="MAGE"/>
    <property type="match status" value="1"/>
</dbReference>
<name>A0A8H7BQH5_9FUNG</name>
<sequence length="278" mass="32375">MDQRSKGKRARAVDDDDDEYDNGEGSSTQTQRIKTNDHADVDWSGEEILRKVKDTVRYALACEFKRQPIRRDDINKKILHQHTRDFRTVFMDAQQKLRHIFGMEMVELQAREKPAVAGGRKADSNKSSVTRNYILRNILPEKYNQPDIIKRSDEEYTQIGILYVILALIFVHEQALADVELKQHLDRLRVADETTLFGERDKLLDSFVKQGYLHRQKTGHDQDPSSDAVWEYYWGPRAKAEIPEENMVEFIASMYGAEGAELERLRGYIYKTSGYDVR</sequence>
<dbReference type="Pfam" id="PF01454">
    <property type="entry name" value="MAGE"/>
    <property type="match status" value="1"/>
</dbReference>
<dbReference type="Proteomes" id="UP000605846">
    <property type="component" value="Unassembled WGS sequence"/>
</dbReference>
<accession>A0A8H7BQH5</accession>
<dbReference type="InterPro" id="IPR041899">
    <property type="entry name" value="MAGE_WH2"/>
</dbReference>
<organism evidence="3 4">
    <name type="scientific">Apophysomyces ossiformis</name>
    <dbReference type="NCBI Taxonomy" id="679940"/>
    <lineage>
        <taxon>Eukaryota</taxon>
        <taxon>Fungi</taxon>
        <taxon>Fungi incertae sedis</taxon>
        <taxon>Mucoromycota</taxon>
        <taxon>Mucoromycotina</taxon>
        <taxon>Mucoromycetes</taxon>
        <taxon>Mucorales</taxon>
        <taxon>Mucorineae</taxon>
        <taxon>Mucoraceae</taxon>
        <taxon>Apophysomyces</taxon>
    </lineage>
</organism>
<dbReference type="PANTHER" id="PTHR11736:SF14">
    <property type="entry name" value="NSE3 HOMOLOG, SMC5-SMC6 COMPLEX COMPONENT"/>
    <property type="match status" value="1"/>
</dbReference>
<gene>
    <name evidence="3" type="ORF">EC973_004118</name>
</gene>
<protein>
    <recommendedName>
        <fullName evidence="2">MAGE domain-containing protein</fullName>
    </recommendedName>
</protein>
<reference evidence="3" key="1">
    <citation type="submission" date="2020-01" db="EMBL/GenBank/DDBJ databases">
        <title>Genome Sequencing of Three Apophysomyces-Like Fungal Strains Confirms a Novel Fungal Genus in the Mucoromycota with divergent Burkholderia-like Endosymbiotic Bacteria.</title>
        <authorList>
            <person name="Stajich J.E."/>
            <person name="Macias A.M."/>
            <person name="Carter-House D."/>
            <person name="Lovett B."/>
            <person name="Kasson L.R."/>
            <person name="Berry K."/>
            <person name="Grigoriev I."/>
            <person name="Chang Y."/>
            <person name="Spatafora J."/>
            <person name="Kasson M.T."/>
        </authorList>
    </citation>
    <scope>NUCLEOTIDE SEQUENCE</scope>
    <source>
        <strain evidence="3">NRRL A-21654</strain>
    </source>
</reference>
<dbReference type="InterPro" id="IPR041898">
    <property type="entry name" value="MAGE_WH1"/>
</dbReference>
<dbReference type="Gene3D" id="1.10.10.1210">
    <property type="entry name" value="MAGE homology domain, winged helix WH2 motif"/>
    <property type="match status" value="1"/>
</dbReference>
<feature type="compositionally biased region" description="Polar residues" evidence="1">
    <location>
        <begin position="24"/>
        <end position="33"/>
    </location>
</feature>
<feature type="region of interest" description="Disordered" evidence="1">
    <location>
        <begin position="1"/>
        <end position="38"/>
    </location>
</feature>
<dbReference type="EMBL" id="JABAYA010000234">
    <property type="protein sequence ID" value="KAF7721793.1"/>
    <property type="molecule type" value="Genomic_DNA"/>
</dbReference>
<dbReference type="InterPro" id="IPR002190">
    <property type="entry name" value="MHD_dom"/>
</dbReference>
<keyword evidence="4" id="KW-1185">Reference proteome</keyword>
<evidence type="ECO:0000256" key="1">
    <source>
        <dbReference type="SAM" id="MobiDB-lite"/>
    </source>
</evidence>
<evidence type="ECO:0000313" key="3">
    <source>
        <dbReference type="EMBL" id="KAF7721793.1"/>
    </source>
</evidence>
<dbReference type="GO" id="GO:0005634">
    <property type="term" value="C:nucleus"/>
    <property type="evidence" value="ECO:0007669"/>
    <property type="project" value="TreeGrafter"/>
</dbReference>
<comment type="caution">
    <text evidence="3">The sequence shown here is derived from an EMBL/GenBank/DDBJ whole genome shotgun (WGS) entry which is preliminary data.</text>
</comment>
<dbReference type="GO" id="GO:0006281">
    <property type="term" value="P:DNA repair"/>
    <property type="evidence" value="ECO:0007669"/>
    <property type="project" value="TreeGrafter"/>
</dbReference>
<feature type="domain" description="MAGE" evidence="2">
    <location>
        <begin position="48"/>
        <end position="258"/>
    </location>
</feature>
<dbReference type="PANTHER" id="PTHR11736">
    <property type="entry name" value="MELANOMA-ASSOCIATED ANTIGEN MAGE ANTIGEN"/>
    <property type="match status" value="1"/>
</dbReference>
<dbReference type="AlphaFoldDB" id="A0A8H7BQH5"/>
<dbReference type="OrthoDB" id="205198at2759"/>
<dbReference type="InterPro" id="IPR037445">
    <property type="entry name" value="MAGE"/>
</dbReference>
<feature type="compositionally biased region" description="Basic residues" evidence="1">
    <location>
        <begin position="1"/>
        <end position="10"/>
    </location>
</feature>
<proteinExistence type="predicted"/>